<evidence type="ECO:0000313" key="18">
    <source>
        <dbReference type="Ensembl" id="ENSMUNP00000000117.1"/>
    </source>
</evidence>
<evidence type="ECO:0000256" key="2">
    <source>
        <dbReference type="ARBA" id="ARBA00004629"/>
    </source>
</evidence>
<dbReference type="AlphaFoldDB" id="A0A8C6IP13"/>
<feature type="compositionally biased region" description="Low complexity" evidence="15">
    <location>
        <begin position="1"/>
        <end position="34"/>
    </location>
</feature>
<dbReference type="Proteomes" id="UP000694405">
    <property type="component" value="Chromosome Z"/>
</dbReference>
<dbReference type="InterPro" id="IPR032373">
    <property type="entry name" value="CENP-T_N"/>
</dbReference>
<gene>
    <name evidence="18" type="primary">LOC101870847</name>
</gene>
<feature type="compositionally biased region" description="Polar residues" evidence="15">
    <location>
        <begin position="261"/>
        <end position="270"/>
    </location>
</feature>
<dbReference type="SUPFAM" id="SSF47113">
    <property type="entry name" value="Histone-fold"/>
    <property type="match status" value="1"/>
</dbReference>
<evidence type="ECO:0000256" key="9">
    <source>
        <dbReference type="ARBA" id="ARBA00023125"/>
    </source>
</evidence>
<feature type="compositionally biased region" description="Polar residues" evidence="15">
    <location>
        <begin position="336"/>
        <end position="345"/>
    </location>
</feature>
<dbReference type="Pfam" id="PF15511">
    <property type="entry name" value="CENP-T_C"/>
    <property type="match status" value="1"/>
</dbReference>
<evidence type="ECO:0000256" key="6">
    <source>
        <dbReference type="ARBA" id="ARBA00022618"/>
    </source>
</evidence>
<dbReference type="CDD" id="cd22920">
    <property type="entry name" value="HFD_CENP-T"/>
    <property type="match status" value="1"/>
</dbReference>
<feature type="region of interest" description="Disordered" evidence="15">
    <location>
        <begin position="331"/>
        <end position="351"/>
    </location>
</feature>
<dbReference type="InterPro" id="IPR009072">
    <property type="entry name" value="Histone-fold"/>
</dbReference>
<evidence type="ECO:0000256" key="15">
    <source>
        <dbReference type="SAM" id="MobiDB-lite"/>
    </source>
</evidence>
<comment type="subcellular location">
    <subcellularLocation>
        <location evidence="2">Chromosome</location>
        <location evidence="2">Centromere</location>
        <location evidence="2">Kinetochore</location>
    </subcellularLocation>
    <subcellularLocation>
        <location evidence="1">Nucleus</location>
    </subcellularLocation>
</comment>
<evidence type="ECO:0000259" key="17">
    <source>
        <dbReference type="Pfam" id="PF16171"/>
    </source>
</evidence>
<keyword evidence="11" id="KW-0131">Cell cycle</keyword>
<evidence type="ECO:0000256" key="11">
    <source>
        <dbReference type="ARBA" id="ARBA00023306"/>
    </source>
</evidence>
<organism evidence="18 19">
    <name type="scientific">Melopsittacus undulatus</name>
    <name type="common">Budgerigar</name>
    <name type="synonym">Psittacus undulatus</name>
    <dbReference type="NCBI Taxonomy" id="13146"/>
    <lineage>
        <taxon>Eukaryota</taxon>
        <taxon>Metazoa</taxon>
        <taxon>Chordata</taxon>
        <taxon>Craniata</taxon>
        <taxon>Vertebrata</taxon>
        <taxon>Euteleostomi</taxon>
        <taxon>Archelosauria</taxon>
        <taxon>Archosauria</taxon>
        <taxon>Dinosauria</taxon>
        <taxon>Saurischia</taxon>
        <taxon>Theropoda</taxon>
        <taxon>Coelurosauria</taxon>
        <taxon>Aves</taxon>
        <taxon>Neognathae</taxon>
        <taxon>Neoaves</taxon>
        <taxon>Telluraves</taxon>
        <taxon>Australaves</taxon>
        <taxon>Psittaciformes</taxon>
        <taxon>Psittaculidae</taxon>
        <taxon>Melopsittacus</taxon>
    </lineage>
</organism>
<dbReference type="GO" id="GO:0005634">
    <property type="term" value="C:nucleus"/>
    <property type="evidence" value="ECO:0007669"/>
    <property type="project" value="UniProtKB-SubCell"/>
</dbReference>
<dbReference type="GO" id="GO:0007059">
    <property type="term" value="P:chromosome segregation"/>
    <property type="evidence" value="ECO:0007669"/>
    <property type="project" value="TreeGrafter"/>
</dbReference>
<feature type="region of interest" description="Disordered" evidence="15">
    <location>
        <begin position="1"/>
        <end position="56"/>
    </location>
</feature>
<feature type="compositionally biased region" description="Polar residues" evidence="15">
    <location>
        <begin position="227"/>
        <end position="239"/>
    </location>
</feature>
<keyword evidence="8" id="KW-0995">Kinetochore</keyword>
<proteinExistence type="inferred from homology"/>
<evidence type="ECO:0000256" key="4">
    <source>
        <dbReference type="ARBA" id="ARBA00016401"/>
    </source>
</evidence>
<dbReference type="Pfam" id="PF16171">
    <property type="entry name" value="CENP-T_N"/>
    <property type="match status" value="1"/>
</dbReference>
<keyword evidence="5" id="KW-0158">Chromosome</keyword>
<evidence type="ECO:0000256" key="5">
    <source>
        <dbReference type="ARBA" id="ARBA00022454"/>
    </source>
</evidence>
<evidence type="ECO:0000259" key="16">
    <source>
        <dbReference type="Pfam" id="PF15511"/>
    </source>
</evidence>
<dbReference type="OMA" id="YFQHLCN"/>
<feature type="compositionally biased region" description="Basic and acidic residues" evidence="15">
    <location>
        <begin position="38"/>
        <end position="50"/>
    </location>
</feature>
<dbReference type="InterPro" id="IPR035425">
    <property type="entry name" value="CENP-T/H4_C"/>
</dbReference>
<comment type="subunit">
    <text evidence="14">Component of the CENPA-CAD complex, composed of CENPI, CENPK, CENPL, CENPO, CENPP, CENPQ, CENPR and CENPS. The CENPA-CAD complex is probably recruited on centromeres by the CENPA-NAC complex, at least composed of CENPA, CENPC, CENPH, CENPM, CENPN, CENPT and CENPU. Identified in a centromeric complex containing histones H2A, H2B, H3 and H4, and at least CENPA, CENPB, CENPC, CENPT, CENPN, HJURP, SUPT16H, SSRP1 and RSF1. Interacts (via N-terminus) with the NDC80 complex. Heterodimer with CENPW; this dimer coassembles with CENPS-CENPX heterodimers at centromeres to form the tetrameric CENP-T-W-S-X complex.</text>
</comment>
<accession>A0A8C6IP13</accession>
<keyword evidence="19" id="KW-1185">Reference proteome</keyword>
<dbReference type="GO" id="GO:0000278">
    <property type="term" value="P:mitotic cell cycle"/>
    <property type="evidence" value="ECO:0007669"/>
    <property type="project" value="TreeGrafter"/>
</dbReference>
<keyword evidence="10" id="KW-0539">Nucleus</keyword>
<dbReference type="GO" id="GO:0003677">
    <property type="term" value="F:DNA binding"/>
    <property type="evidence" value="ECO:0007669"/>
    <property type="project" value="UniProtKB-KW"/>
</dbReference>
<comment type="similarity">
    <text evidence="3">Belongs to the CENP-T/CNN1 family.</text>
</comment>
<dbReference type="PANTHER" id="PTHR46904">
    <property type="entry name" value="CENTROMERE PROTEIN T"/>
    <property type="match status" value="1"/>
</dbReference>
<reference evidence="18" key="3">
    <citation type="submission" date="2025-09" db="UniProtKB">
        <authorList>
            <consortium name="Ensembl"/>
        </authorList>
    </citation>
    <scope>IDENTIFICATION</scope>
</reference>
<evidence type="ECO:0000256" key="8">
    <source>
        <dbReference type="ARBA" id="ARBA00022838"/>
    </source>
</evidence>
<keyword evidence="12" id="KW-0137">Centromere</keyword>
<dbReference type="GO" id="GO:0051382">
    <property type="term" value="P:kinetochore assembly"/>
    <property type="evidence" value="ECO:0007669"/>
    <property type="project" value="InterPro"/>
</dbReference>
<name>A0A8C6IP13_MELUD</name>
<evidence type="ECO:0000256" key="1">
    <source>
        <dbReference type="ARBA" id="ARBA00004123"/>
    </source>
</evidence>
<dbReference type="InterPro" id="IPR028255">
    <property type="entry name" value="CENP-T"/>
</dbReference>
<feature type="region of interest" description="Disordered" evidence="15">
    <location>
        <begin position="216"/>
        <end position="243"/>
    </location>
</feature>
<feature type="domain" description="Centromere kinetochore component CENP-T N-terminal" evidence="17">
    <location>
        <begin position="11"/>
        <end position="299"/>
    </location>
</feature>
<sequence length="557" mass="61757">MSASRSSSRLSSTGAAAGLARRSSSRRSTSGAAAKLMDGARERIQEETRSNRKKNLMRQGPLLCDVTSDTPRTLIKKIIHIFPPASPVVPDVSKHEEPAVAAEEAQAELPAEGFSNMEEMQLPELVPEERAVFTCHMNKETKQLKISEFERAVNQQLAQNQVPSLLDSTVAGMSLGYLVQPDTVERRHLCRRPKNRKPVDIKAFEDKVEQDMLRRKAQSYPVDSEMSPASQTTRLTSVGTGERRMQGYSQDLVLDHEHVYSTTPVSSKSPENPPENKQDHSQWTNAMDQLSVSEEAVVGKAAPSEEEGIAEGGVEYQDSPEAERDIAQGIGAGSLSKHSNPTFSEKSGMEPLKDAVEQADELEDQFILVELGGLEEEPIENEAEDAENENDFMKTPPFIHAAACKPPTPSLAKPAAPEPPLQPQQAEPVLKCSQKKTLEPKMPSSLVKRVFKDYVKMPVATESFGIVEKCTKKYFKRLWSDLAAFANHAGRKTVEASDVEVLMRRQRLVTDEIPLHVLIERHLPMDYRKLLIPVAMSGNKVIPEIKHKGSCRVRKDA</sequence>
<evidence type="ECO:0000256" key="3">
    <source>
        <dbReference type="ARBA" id="ARBA00010137"/>
    </source>
</evidence>
<evidence type="ECO:0000256" key="13">
    <source>
        <dbReference type="ARBA" id="ARBA00045461"/>
    </source>
</evidence>
<feature type="domain" description="CENP-T/Histone H4 histone fold" evidence="16">
    <location>
        <begin position="439"/>
        <end position="533"/>
    </location>
</feature>
<evidence type="ECO:0000256" key="7">
    <source>
        <dbReference type="ARBA" id="ARBA00022776"/>
    </source>
</evidence>
<comment type="function">
    <text evidence="13">Component of the CENPA-NAC (nucleosome-associated) complex, a complex that plays a central role in assembly of kinetochore proteins, mitotic progression and chromosome segregation. The CENPA-NAC complex recruits the CENPA-CAD (nucleosome distal) complex and may be involved in incorporation of newly synthesized CENPA into centromeres. Part of a nucleosome-associated complex that binds specifically to histone H3-containing nucleosomes at the centromere, as opposed to nucleosomes containing CENPA. Component of the heterotetrameric CENP-T-W-S-X complex that binds and supercoils DNA, and plays an important role in kinetochore assembly. CENPT has a fundamental role in kinetochore assembly and function. It is one of the inner kinetochore proteins, with most further proteins binding downstream. Required for normal chromosome organization and normal progress through mitosis.</text>
</comment>
<keyword evidence="9" id="KW-0238">DNA-binding</keyword>
<dbReference type="PANTHER" id="PTHR46904:SF1">
    <property type="entry name" value="CENTROMERE PROTEIN T"/>
    <property type="match status" value="1"/>
</dbReference>
<reference evidence="18" key="1">
    <citation type="submission" date="2020-03" db="EMBL/GenBank/DDBJ databases">
        <title>Melopsittacus undulatus (budgerigar) genome, bMelUnd1, maternal haplotype with Z.</title>
        <authorList>
            <person name="Gedman G."/>
            <person name="Mountcastle J."/>
            <person name="Haase B."/>
            <person name="Formenti G."/>
            <person name="Wright T."/>
            <person name="Apodaca J."/>
            <person name="Pelan S."/>
            <person name="Chow W."/>
            <person name="Rhie A."/>
            <person name="Howe K."/>
            <person name="Fedrigo O."/>
            <person name="Jarvis E.D."/>
        </authorList>
    </citation>
    <scope>NUCLEOTIDE SEQUENCE [LARGE SCALE GENOMIC DNA]</scope>
</reference>
<dbReference type="Gene3D" id="1.10.20.10">
    <property type="entry name" value="Histone, subunit A"/>
    <property type="match status" value="1"/>
</dbReference>
<evidence type="ECO:0000256" key="14">
    <source>
        <dbReference type="ARBA" id="ARBA00046865"/>
    </source>
</evidence>
<dbReference type="Ensembl" id="ENSMUNT00000000158.2">
    <property type="protein sequence ID" value="ENSMUNP00000000117.1"/>
    <property type="gene ID" value="ENSMUNG00000000153.2"/>
</dbReference>
<evidence type="ECO:0000256" key="10">
    <source>
        <dbReference type="ARBA" id="ARBA00023242"/>
    </source>
</evidence>
<protein>
    <recommendedName>
        <fullName evidence="4">Centromere protein T</fullName>
    </recommendedName>
</protein>
<evidence type="ECO:0000313" key="19">
    <source>
        <dbReference type="Proteomes" id="UP000694405"/>
    </source>
</evidence>
<feature type="region of interest" description="Disordered" evidence="15">
    <location>
        <begin position="261"/>
        <end position="281"/>
    </location>
</feature>
<evidence type="ECO:0000256" key="12">
    <source>
        <dbReference type="ARBA" id="ARBA00023328"/>
    </source>
</evidence>
<keyword evidence="7" id="KW-0498">Mitosis</keyword>
<dbReference type="GO" id="GO:0000776">
    <property type="term" value="C:kinetochore"/>
    <property type="evidence" value="ECO:0007669"/>
    <property type="project" value="UniProtKB-KW"/>
</dbReference>
<feature type="region of interest" description="Disordered" evidence="15">
    <location>
        <begin position="408"/>
        <end position="427"/>
    </location>
</feature>
<reference evidence="18" key="2">
    <citation type="submission" date="2025-08" db="UniProtKB">
        <authorList>
            <consortium name="Ensembl"/>
        </authorList>
    </citation>
    <scope>IDENTIFICATION</scope>
</reference>
<dbReference type="GO" id="GO:0046982">
    <property type="term" value="F:protein heterodimerization activity"/>
    <property type="evidence" value="ECO:0007669"/>
    <property type="project" value="InterPro"/>
</dbReference>
<keyword evidence="6" id="KW-0132">Cell division</keyword>
<feature type="region of interest" description="Disordered" evidence="15">
    <location>
        <begin position="295"/>
        <end position="319"/>
    </location>
</feature>
<dbReference type="GO" id="GO:0051301">
    <property type="term" value="P:cell division"/>
    <property type="evidence" value="ECO:0007669"/>
    <property type="project" value="UniProtKB-KW"/>
</dbReference>